<dbReference type="EMBL" id="CM020618">
    <property type="protein sequence ID" value="KAK1861350.1"/>
    <property type="molecule type" value="Genomic_DNA"/>
</dbReference>
<sequence>MDPSFGLAGGQRARGCRQPLSLFLLLAVLAAVGGTHGGVAGAPRRPPACTRTLCAGVAAIPHPRLQPWSTGPPTTVDVPLHLTWPARRAGRVPLVILLHGALVRSRDYAGLVSTLGRRAVVAAPEYAARNFTLPPGAPPADPLFDTFLATVATKGKRPECPSQGVFPTARLVQSVMDAFAETAPPTAGAPRPHPVLAAAAAAADVDQLVLYGHSAGAASALALASGLCASADLPPPTARLLCEGAGGPPAGLAGVAWYSGAVFSPGGAAQLPPGVWGLGLDGDTPAAVEMLAAVTAGLAPTPGGKGRGVLLTAGLDGAGHYGVAGPRWARRRGSPADQGGRPPPGGPPLCAAPNAGDANFTTTPRQAAAVVRRVAAVTAAAIDAYLPFPLASADRGTAATAATLRRRRGCAVLAALARGALPGFERVTFKGTPRAAACPGVAGN</sequence>
<evidence type="ECO:0000313" key="1">
    <source>
        <dbReference type="EMBL" id="KAK1861350.1"/>
    </source>
</evidence>
<dbReference type="Proteomes" id="UP000798662">
    <property type="component" value="Chromosome 1"/>
</dbReference>
<protein>
    <submittedName>
        <fullName evidence="1">Uncharacterized protein</fullName>
    </submittedName>
</protein>
<accession>A0ACC3BUC5</accession>
<reference evidence="1" key="1">
    <citation type="submission" date="2019-11" db="EMBL/GenBank/DDBJ databases">
        <title>Nori genome reveals adaptations in red seaweeds to the harsh intertidal environment.</title>
        <authorList>
            <person name="Wang D."/>
            <person name="Mao Y."/>
        </authorList>
    </citation>
    <scope>NUCLEOTIDE SEQUENCE</scope>
    <source>
        <tissue evidence="1">Gametophyte</tissue>
    </source>
</reference>
<organism evidence="1 2">
    <name type="scientific">Pyropia yezoensis</name>
    <name type="common">Susabi-nori</name>
    <name type="synonym">Porphyra yezoensis</name>
    <dbReference type="NCBI Taxonomy" id="2788"/>
    <lineage>
        <taxon>Eukaryota</taxon>
        <taxon>Rhodophyta</taxon>
        <taxon>Bangiophyceae</taxon>
        <taxon>Bangiales</taxon>
        <taxon>Bangiaceae</taxon>
        <taxon>Pyropia</taxon>
    </lineage>
</organism>
<proteinExistence type="predicted"/>
<comment type="caution">
    <text evidence="1">The sequence shown here is derived from an EMBL/GenBank/DDBJ whole genome shotgun (WGS) entry which is preliminary data.</text>
</comment>
<keyword evidence="2" id="KW-1185">Reference proteome</keyword>
<gene>
    <name evidence="1" type="ORF">I4F81_003934</name>
</gene>
<name>A0ACC3BUC5_PYRYE</name>
<evidence type="ECO:0000313" key="2">
    <source>
        <dbReference type="Proteomes" id="UP000798662"/>
    </source>
</evidence>